<protein>
    <submittedName>
        <fullName evidence="1">Uncharacterized protein</fullName>
    </submittedName>
</protein>
<evidence type="ECO:0000313" key="2">
    <source>
        <dbReference type="Proteomes" id="UP000076630"/>
    </source>
</evidence>
<evidence type="ECO:0000313" key="1">
    <source>
        <dbReference type="EMBL" id="KZE82854.1"/>
    </source>
</evidence>
<sequence length="171" mass="19707">MLLKTQIMVKAYIFALIFLLLGYNNVYSQKDKSINDYRITIENYILVDLSKADQNYNFSDVTSSTNSTNSTTTYYFKHDSYSGLCFVLSGLENLTDTTQLNQYKEYSMTTLELELIEFIKKTIIAPKNSHDWQDLFILEDQLTNISLNNVIVKLNDGKLYKADFGLSILVN</sequence>
<proteinExistence type="predicted"/>
<keyword evidence="2" id="KW-1185">Reference proteome</keyword>
<gene>
    <name evidence="1" type="ORF">AV926_06355</name>
</gene>
<organism evidence="1 2">
    <name type="scientific">Myroides marinus</name>
    <dbReference type="NCBI Taxonomy" id="703342"/>
    <lineage>
        <taxon>Bacteria</taxon>
        <taxon>Pseudomonadati</taxon>
        <taxon>Bacteroidota</taxon>
        <taxon>Flavobacteriia</taxon>
        <taxon>Flavobacteriales</taxon>
        <taxon>Flavobacteriaceae</taxon>
        <taxon>Myroides</taxon>
    </lineage>
</organism>
<dbReference type="AlphaFoldDB" id="A0A161SAY2"/>
<comment type="caution">
    <text evidence="1">The sequence shown here is derived from an EMBL/GenBank/DDBJ whole genome shotgun (WGS) entry which is preliminary data.</text>
</comment>
<reference evidence="1 2" key="1">
    <citation type="submission" date="2016-01" db="EMBL/GenBank/DDBJ databases">
        <title>Whole genome sequencing of Myroides marinus L41.</title>
        <authorList>
            <person name="Hong K.W."/>
        </authorList>
    </citation>
    <scope>NUCLEOTIDE SEQUENCE [LARGE SCALE GENOMIC DNA]</scope>
    <source>
        <strain evidence="1 2">L41</strain>
    </source>
</reference>
<dbReference type="EMBL" id="LQNU01000042">
    <property type="protein sequence ID" value="KZE82854.1"/>
    <property type="molecule type" value="Genomic_DNA"/>
</dbReference>
<name>A0A161SAY2_9FLAO</name>
<accession>A0A161SAY2</accession>
<dbReference type="Proteomes" id="UP000076630">
    <property type="component" value="Unassembled WGS sequence"/>
</dbReference>